<sequence>MDTHLYIIAGVSCSGKSTFIDQVLVPKILSAKSTSFTADDIAMTFAYRLAKTFNITKRPVTIVHYNSLHAFKNRPEMSVEELRSDPLLKNLLNQPYKTTLYLCYVPEGKLYERVNNREFLEPQFYANNTRYNKELAKEKLQNVNQRKVLLDLADLFSSITSDIHIVLSNENKIDLLSLNDFRYGLPTQSLEQKLK</sequence>
<name>A0AA52HBS9_9PROT</name>
<keyword evidence="2" id="KW-1185">Reference proteome</keyword>
<dbReference type="Proteomes" id="UP001268683">
    <property type="component" value="Chromosome"/>
</dbReference>
<dbReference type="KEGG" id="tmk:QGN29_06745"/>
<evidence type="ECO:0000313" key="2">
    <source>
        <dbReference type="Proteomes" id="UP001268683"/>
    </source>
</evidence>
<dbReference type="EMBL" id="CP123872">
    <property type="protein sequence ID" value="WND04070.1"/>
    <property type="molecule type" value="Genomic_DNA"/>
</dbReference>
<dbReference type="AlphaFoldDB" id="A0AA52HBS9"/>
<gene>
    <name evidence="1" type="ORF">QGN29_06745</name>
</gene>
<reference evidence="1" key="1">
    <citation type="submission" date="2023-04" db="EMBL/GenBank/DDBJ databases">
        <title>Complete genome sequence of Temperatibacter marinus.</title>
        <authorList>
            <person name="Rong J.-C."/>
            <person name="Yi M.-L."/>
            <person name="Zhao Q."/>
        </authorList>
    </citation>
    <scope>NUCLEOTIDE SEQUENCE</scope>
    <source>
        <strain evidence="1">NBRC 110045</strain>
    </source>
</reference>
<accession>A0AA52HBS9</accession>
<evidence type="ECO:0000313" key="1">
    <source>
        <dbReference type="EMBL" id="WND04070.1"/>
    </source>
</evidence>
<protein>
    <submittedName>
        <fullName evidence="1">Uncharacterized protein</fullName>
    </submittedName>
</protein>
<proteinExistence type="predicted"/>
<organism evidence="1 2">
    <name type="scientific">Temperatibacter marinus</name>
    <dbReference type="NCBI Taxonomy" id="1456591"/>
    <lineage>
        <taxon>Bacteria</taxon>
        <taxon>Pseudomonadati</taxon>
        <taxon>Pseudomonadota</taxon>
        <taxon>Alphaproteobacteria</taxon>
        <taxon>Kordiimonadales</taxon>
        <taxon>Temperatibacteraceae</taxon>
        <taxon>Temperatibacter</taxon>
    </lineage>
</organism>
<dbReference type="RefSeq" id="WP_310799934.1">
    <property type="nucleotide sequence ID" value="NZ_CP123872.1"/>
</dbReference>